<evidence type="ECO:0000313" key="4">
    <source>
        <dbReference type="Proteomes" id="UP000624244"/>
    </source>
</evidence>
<dbReference type="Proteomes" id="UP000624244">
    <property type="component" value="Unassembled WGS sequence"/>
</dbReference>
<accession>A0A8H5ZHB9</accession>
<protein>
    <recommendedName>
        <fullName evidence="5">Secreted protein</fullName>
    </recommendedName>
</protein>
<name>A0A8H5ZHB9_COCSA</name>
<evidence type="ECO:0008006" key="5">
    <source>
        <dbReference type="Google" id="ProtNLM"/>
    </source>
</evidence>
<evidence type="ECO:0000313" key="3">
    <source>
        <dbReference type="EMBL" id="KAF5850478.1"/>
    </source>
</evidence>
<sequence length="77" mass="8659">MSPNFALLLGSFLTPLSTSLRLSYSLVIDKTISAWIRKTRKSAARFKPYKSPSTVYDNCGNPNVQHHHSLEIEPLGR</sequence>
<gene>
    <name evidence="3" type="ORF">GGP41_002710</name>
</gene>
<proteinExistence type="predicted"/>
<feature type="compositionally biased region" description="Basic and acidic residues" evidence="1">
    <location>
        <begin position="68"/>
        <end position="77"/>
    </location>
</feature>
<comment type="caution">
    <text evidence="3">The sequence shown here is derived from an EMBL/GenBank/DDBJ whole genome shotgun (WGS) entry which is preliminary data.</text>
</comment>
<dbReference type="EMBL" id="WNKQ01000007">
    <property type="protein sequence ID" value="KAF5850478.1"/>
    <property type="molecule type" value="Genomic_DNA"/>
</dbReference>
<dbReference type="AlphaFoldDB" id="A0A8H5ZHB9"/>
<feature type="region of interest" description="Disordered" evidence="1">
    <location>
        <begin position="57"/>
        <end position="77"/>
    </location>
</feature>
<feature type="chain" id="PRO_5034439699" description="Secreted protein" evidence="2">
    <location>
        <begin position="20"/>
        <end position="77"/>
    </location>
</feature>
<reference evidence="3" key="1">
    <citation type="submission" date="2019-11" db="EMBL/GenBank/DDBJ databases">
        <title>Bipolaris sorokiniana Genome sequencing.</title>
        <authorList>
            <person name="Wang H."/>
        </authorList>
    </citation>
    <scope>NUCLEOTIDE SEQUENCE</scope>
</reference>
<organism evidence="3 4">
    <name type="scientific">Cochliobolus sativus</name>
    <name type="common">Common root rot and spot blotch fungus</name>
    <name type="synonym">Bipolaris sorokiniana</name>
    <dbReference type="NCBI Taxonomy" id="45130"/>
    <lineage>
        <taxon>Eukaryota</taxon>
        <taxon>Fungi</taxon>
        <taxon>Dikarya</taxon>
        <taxon>Ascomycota</taxon>
        <taxon>Pezizomycotina</taxon>
        <taxon>Dothideomycetes</taxon>
        <taxon>Pleosporomycetidae</taxon>
        <taxon>Pleosporales</taxon>
        <taxon>Pleosporineae</taxon>
        <taxon>Pleosporaceae</taxon>
        <taxon>Bipolaris</taxon>
    </lineage>
</organism>
<evidence type="ECO:0000256" key="2">
    <source>
        <dbReference type="SAM" id="SignalP"/>
    </source>
</evidence>
<feature type="signal peptide" evidence="2">
    <location>
        <begin position="1"/>
        <end position="19"/>
    </location>
</feature>
<evidence type="ECO:0000256" key="1">
    <source>
        <dbReference type="SAM" id="MobiDB-lite"/>
    </source>
</evidence>
<keyword evidence="2" id="KW-0732">Signal</keyword>